<protein>
    <submittedName>
        <fullName evidence="3">Uncharacterized protein</fullName>
    </submittedName>
</protein>
<reference evidence="3" key="1">
    <citation type="submission" date="2017-07" db="EMBL/GenBank/DDBJ databases">
        <title>Taro Niue Genome Assembly and Annotation.</title>
        <authorList>
            <person name="Atibalentja N."/>
            <person name="Keating K."/>
            <person name="Fields C.J."/>
        </authorList>
    </citation>
    <scope>NUCLEOTIDE SEQUENCE</scope>
    <source>
        <strain evidence="3">Niue_2</strain>
        <tissue evidence="3">Leaf</tissue>
    </source>
</reference>
<dbReference type="InterPro" id="IPR043424">
    <property type="entry name" value="BLT-like"/>
</dbReference>
<feature type="compositionally biased region" description="Basic residues" evidence="2">
    <location>
        <begin position="78"/>
        <end position="91"/>
    </location>
</feature>
<evidence type="ECO:0000313" key="4">
    <source>
        <dbReference type="Proteomes" id="UP000652761"/>
    </source>
</evidence>
<dbReference type="Proteomes" id="UP000652761">
    <property type="component" value="Unassembled WGS sequence"/>
</dbReference>
<sequence length="893" mass="99165">MDREKDAMGGCHDGDSGEGWAKRQVEGTLLKAKAKRMSSSAKRGDLGTPMPVWKLEEGQGEAGPSLSHEDSCAAAGGSHHRERSKQHHRRGGASLVFPAAAGAAVSARKLGADLWGIQDVPVSRMSRRGARARHHREEQLGELSDLSSLCPHKLTQPPSDLRKHVAALMSQHRKSTDKNSHALEPVSPASYNSSMEVAACNQAITPSGSLDLKGRHGYSLKTSMELLRVLNRIWSLEEQHASSISLTKTLKLELEHAQQHIQELLREKQSDRHEIDVLMSQIMEDKVVRKSKEQERIKAAVQSVRDELEDERRLRRHSESLHRKLAKELSDVKSAFLKTLKDLEREKEAHNLLKDLCDEFAKGVREYEQEVRELKHKSEKTCERKCDRLVLHISEAWLDERLQMQLAEAQGDFSEKNTIIDRLTSEIETFLQARQVKKSTDDALVEDNMKGDYLHRHSLESIHLNAAIGAPQDAEDEDSVASDSHCFELELNVSAGANESHDTLKRTGCQSVERSEARKSIVKKKIMGFSERLKYQSSSSSQFRFGGYAQSCNGVDVQLMNGVQRIHHHNTSPSVKDGNRVDAAVPDDESLEDIHGIKIKQGSAQGSNNIMENTISEAEFGQVYDAHPRDVHKDDSCDALSWRHNSLPMGRKSTSGDYHSPSCLGQQWSYHRASSDLEMSECSSKMQHGAKENSLKAKLLKARLEGRHARLQSSRGSSVGPIFLREDKQVFVDLKKGLDTTEDRTNRIGHVCLLRLLLVCEKRETCKRTPASEGWLLFFRYPGDGRGFNRTGHVAPAINPASEGWLLFLRYLGDGRGFDRIGHVASAIKQEGHVGASFAARAGNQTRSASFATRADDQTRNASFAACTGDLALAPPSLVAPAISPPSISPCLL</sequence>
<evidence type="ECO:0000256" key="2">
    <source>
        <dbReference type="SAM" id="MobiDB-lite"/>
    </source>
</evidence>
<dbReference type="OrthoDB" id="670909at2759"/>
<comment type="caution">
    <text evidence="3">The sequence shown here is derived from an EMBL/GenBank/DDBJ whole genome shotgun (WGS) entry which is preliminary data.</text>
</comment>
<organism evidence="3 4">
    <name type="scientific">Colocasia esculenta</name>
    <name type="common">Wild taro</name>
    <name type="synonym">Arum esculentum</name>
    <dbReference type="NCBI Taxonomy" id="4460"/>
    <lineage>
        <taxon>Eukaryota</taxon>
        <taxon>Viridiplantae</taxon>
        <taxon>Streptophyta</taxon>
        <taxon>Embryophyta</taxon>
        <taxon>Tracheophyta</taxon>
        <taxon>Spermatophyta</taxon>
        <taxon>Magnoliopsida</taxon>
        <taxon>Liliopsida</taxon>
        <taxon>Araceae</taxon>
        <taxon>Aroideae</taxon>
        <taxon>Colocasieae</taxon>
        <taxon>Colocasia</taxon>
    </lineage>
</organism>
<feature type="coiled-coil region" evidence="1">
    <location>
        <begin position="247"/>
        <end position="384"/>
    </location>
</feature>
<keyword evidence="4" id="KW-1185">Reference proteome</keyword>
<accession>A0A843WXC6</accession>
<dbReference type="PANTHER" id="PTHR31071:SF9">
    <property type="entry name" value="INTRACELLULAR PROTEIN TRANSPORT PROTEIN USO1-RELATED"/>
    <property type="match status" value="1"/>
</dbReference>
<feature type="region of interest" description="Disordered" evidence="2">
    <location>
        <begin position="1"/>
        <end position="91"/>
    </location>
</feature>
<feature type="compositionally biased region" description="Basic and acidic residues" evidence="2">
    <location>
        <begin position="1"/>
        <end position="25"/>
    </location>
</feature>
<evidence type="ECO:0000313" key="3">
    <source>
        <dbReference type="EMBL" id="MQM12837.1"/>
    </source>
</evidence>
<evidence type="ECO:0000256" key="1">
    <source>
        <dbReference type="SAM" id="Coils"/>
    </source>
</evidence>
<proteinExistence type="predicted"/>
<keyword evidence="1" id="KW-0175">Coiled coil</keyword>
<dbReference type="PANTHER" id="PTHR31071">
    <property type="entry name" value="GB|AAF24581.1"/>
    <property type="match status" value="1"/>
</dbReference>
<gene>
    <name evidence="3" type="ORF">Taro_045757</name>
</gene>
<dbReference type="EMBL" id="NMUH01005472">
    <property type="protein sequence ID" value="MQM12837.1"/>
    <property type="molecule type" value="Genomic_DNA"/>
</dbReference>
<name>A0A843WXC6_COLES</name>
<dbReference type="AlphaFoldDB" id="A0A843WXC6"/>